<feature type="transmembrane region" description="Helical" evidence="6">
    <location>
        <begin position="429"/>
        <end position="450"/>
    </location>
</feature>
<feature type="transmembrane region" description="Helical" evidence="6">
    <location>
        <begin position="259"/>
        <end position="279"/>
    </location>
</feature>
<evidence type="ECO:0000256" key="6">
    <source>
        <dbReference type="SAM" id="Phobius"/>
    </source>
</evidence>
<organism evidence="8 9">
    <name type="scientific">Ustilago trichophora</name>
    <dbReference type="NCBI Taxonomy" id="86804"/>
    <lineage>
        <taxon>Eukaryota</taxon>
        <taxon>Fungi</taxon>
        <taxon>Dikarya</taxon>
        <taxon>Basidiomycota</taxon>
        <taxon>Ustilaginomycotina</taxon>
        <taxon>Ustilaginomycetes</taxon>
        <taxon>Ustilaginales</taxon>
        <taxon>Ustilaginaceae</taxon>
        <taxon>Ustilago</taxon>
    </lineage>
</organism>
<dbReference type="PANTHER" id="PTHR23501:SF102">
    <property type="entry name" value="DRUG TRANSPORTER, PUTATIVE (AFU_ORTHOLOGUE AFUA_3G08530)-RELATED"/>
    <property type="match status" value="1"/>
</dbReference>
<feature type="transmembrane region" description="Helical" evidence="6">
    <location>
        <begin position="492"/>
        <end position="509"/>
    </location>
</feature>
<evidence type="ECO:0000313" key="9">
    <source>
        <dbReference type="Proteomes" id="UP000324022"/>
    </source>
</evidence>
<dbReference type="SUPFAM" id="SSF103473">
    <property type="entry name" value="MFS general substrate transporter"/>
    <property type="match status" value="1"/>
</dbReference>
<reference evidence="8 9" key="1">
    <citation type="submission" date="2018-03" db="EMBL/GenBank/DDBJ databases">
        <authorList>
            <person name="Guldener U."/>
        </authorList>
    </citation>
    <scope>NUCLEOTIDE SEQUENCE [LARGE SCALE GENOMIC DNA]</scope>
    <source>
        <strain evidence="8 9">NBRC100155</strain>
    </source>
</reference>
<dbReference type="Gene3D" id="1.20.1720.10">
    <property type="entry name" value="Multidrug resistance protein D"/>
    <property type="match status" value="1"/>
</dbReference>
<dbReference type="CDD" id="cd17502">
    <property type="entry name" value="MFS_Azr1_MDR_like"/>
    <property type="match status" value="1"/>
</dbReference>
<keyword evidence="9" id="KW-1185">Reference proteome</keyword>
<keyword evidence="4 6" id="KW-0472">Membrane</keyword>
<evidence type="ECO:0000256" key="4">
    <source>
        <dbReference type="ARBA" id="ARBA00023136"/>
    </source>
</evidence>
<feature type="transmembrane region" description="Helical" evidence="6">
    <location>
        <begin position="129"/>
        <end position="150"/>
    </location>
</feature>
<dbReference type="EMBL" id="OOIN01000017">
    <property type="protein sequence ID" value="SPO27206.1"/>
    <property type="molecule type" value="Genomic_DNA"/>
</dbReference>
<dbReference type="InterPro" id="IPR036259">
    <property type="entry name" value="MFS_trans_sf"/>
</dbReference>
<feature type="domain" description="Major facilitator superfamily (MFS) profile" evidence="7">
    <location>
        <begin position="38"/>
        <end position="514"/>
    </location>
</feature>
<accession>A0A5C3ECA3</accession>
<evidence type="ECO:0000313" key="8">
    <source>
        <dbReference type="EMBL" id="SPO27206.1"/>
    </source>
</evidence>
<feature type="region of interest" description="Disordered" evidence="5">
    <location>
        <begin position="513"/>
        <end position="545"/>
    </location>
</feature>
<feature type="transmembrane region" description="Helical" evidence="6">
    <location>
        <begin position="363"/>
        <end position="384"/>
    </location>
</feature>
<dbReference type="PRINTS" id="PR01036">
    <property type="entry name" value="TCRTETB"/>
</dbReference>
<feature type="transmembrane region" description="Helical" evidence="6">
    <location>
        <begin position="228"/>
        <end position="247"/>
    </location>
</feature>
<dbReference type="AlphaFoldDB" id="A0A5C3ECA3"/>
<keyword evidence="2 6" id="KW-0812">Transmembrane</keyword>
<feature type="transmembrane region" description="Helical" evidence="6">
    <location>
        <begin position="194"/>
        <end position="216"/>
    </location>
</feature>
<gene>
    <name evidence="8" type="ORF">UTRI_10324</name>
</gene>
<feature type="transmembrane region" description="Helical" evidence="6">
    <location>
        <begin position="73"/>
        <end position="92"/>
    </location>
</feature>
<dbReference type="InterPro" id="IPR011701">
    <property type="entry name" value="MFS"/>
</dbReference>
<feature type="transmembrane region" description="Helical" evidence="6">
    <location>
        <begin position="390"/>
        <end position="408"/>
    </location>
</feature>
<evidence type="ECO:0000256" key="1">
    <source>
        <dbReference type="ARBA" id="ARBA00004141"/>
    </source>
</evidence>
<keyword evidence="3 6" id="KW-1133">Transmembrane helix</keyword>
<evidence type="ECO:0000256" key="5">
    <source>
        <dbReference type="SAM" id="MobiDB-lite"/>
    </source>
</evidence>
<name>A0A5C3ECA3_9BASI</name>
<dbReference type="Gene3D" id="1.20.1250.20">
    <property type="entry name" value="MFS general substrate transporter like domains"/>
    <property type="match status" value="1"/>
</dbReference>
<feature type="transmembrane region" description="Helical" evidence="6">
    <location>
        <begin position="300"/>
        <end position="321"/>
    </location>
</feature>
<dbReference type="Pfam" id="PF07690">
    <property type="entry name" value="MFS_1"/>
    <property type="match status" value="1"/>
</dbReference>
<feature type="transmembrane region" description="Helical" evidence="6">
    <location>
        <begin position="333"/>
        <end position="356"/>
    </location>
</feature>
<dbReference type="PANTHER" id="PTHR23501">
    <property type="entry name" value="MAJOR FACILITATOR SUPERFAMILY"/>
    <property type="match status" value="1"/>
</dbReference>
<evidence type="ECO:0000256" key="2">
    <source>
        <dbReference type="ARBA" id="ARBA00022692"/>
    </source>
</evidence>
<sequence length="545" mass="59130">MTDININDETANAVLAQVETNMTDFVPPAMSAWRRRLIMLSLCLTLFLSALDITIISTALPTIARELGVNGRQYAWISSGFTLSSTASTPVWAKASDIFGRRPAVIASAACFMAGSLVCALAVDCNMLIGGRVVQGLGCGGSVVMVTIIIGDIFSLKDRPKYYGFTGIVWGISSAVGPVLGGIFVQTIGWRWCFYINLPFDGLAIMVLLFALKVDIEREPILQGLRTLDWTGFALIIGGTISFLYGLELGATNTLPWSAPVVICTMAIGGLLLAAFTFWEARFASKPIIPGRIFSRSTNMAAFVLACLHSFVFISYDFFLPLYSQVILGLSPLLSGVTLFALIVPLSSMPMVGALVIRKTGNYVYICYLGAALMALGNGLFLSFKTDREWAKIISFQVITGIGAGLLFQSPMIALQSFLHQSDLAAAMSAYSFLRNLCTSISVVIGSVLIQHSLPGGSSFTSLHASHDTKTGGEVEESVSKQQYLTGLRNMWTFYTAICGLMLLSAFFIKQKRPDKKTEEATDKPNVPIHHDREDEKVTNEKEIA</sequence>
<feature type="transmembrane region" description="Helical" evidence="6">
    <location>
        <begin position="104"/>
        <end position="123"/>
    </location>
</feature>
<feature type="compositionally biased region" description="Basic and acidic residues" evidence="5">
    <location>
        <begin position="516"/>
        <end position="545"/>
    </location>
</feature>
<comment type="subcellular location">
    <subcellularLocation>
        <location evidence="1">Membrane</location>
        <topology evidence="1">Multi-pass membrane protein</topology>
    </subcellularLocation>
</comment>
<evidence type="ECO:0000259" key="7">
    <source>
        <dbReference type="PROSITE" id="PS50850"/>
    </source>
</evidence>
<feature type="transmembrane region" description="Helical" evidence="6">
    <location>
        <begin position="37"/>
        <end position="61"/>
    </location>
</feature>
<proteinExistence type="predicted"/>
<feature type="transmembrane region" description="Helical" evidence="6">
    <location>
        <begin position="162"/>
        <end position="188"/>
    </location>
</feature>
<dbReference type="Proteomes" id="UP000324022">
    <property type="component" value="Unassembled WGS sequence"/>
</dbReference>
<protein>
    <submittedName>
        <fullName evidence="8">Related to DHA14-like major facilitator efflux transporter (MFS transporter)</fullName>
    </submittedName>
</protein>
<dbReference type="PROSITE" id="PS50850">
    <property type="entry name" value="MFS"/>
    <property type="match status" value="1"/>
</dbReference>
<dbReference type="OrthoDB" id="10021397at2759"/>
<dbReference type="GO" id="GO:0005886">
    <property type="term" value="C:plasma membrane"/>
    <property type="evidence" value="ECO:0007669"/>
    <property type="project" value="TreeGrafter"/>
</dbReference>
<dbReference type="GO" id="GO:0022857">
    <property type="term" value="F:transmembrane transporter activity"/>
    <property type="evidence" value="ECO:0007669"/>
    <property type="project" value="InterPro"/>
</dbReference>
<evidence type="ECO:0000256" key="3">
    <source>
        <dbReference type="ARBA" id="ARBA00022989"/>
    </source>
</evidence>
<dbReference type="InterPro" id="IPR020846">
    <property type="entry name" value="MFS_dom"/>
</dbReference>